<dbReference type="Pfam" id="PF00067">
    <property type="entry name" value="p450"/>
    <property type="match status" value="1"/>
</dbReference>
<dbReference type="STRING" id="1036611.A0A1L9PUK8"/>
<dbReference type="PANTHER" id="PTHR24305">
    <property type="entry name" value="CYTOCHROME P450"/>
    <property type="match status" value="1"/>
</dbReference>
<evidence type="ECO:0000256" key="2">
    <source>
        <dbReference type="ARBA" id="ARBA00010617"/>
    </source>
</evidence>
<evidence type="ECO:0000256" key="5">
    <source>
        <dbReference type="ARBA" id="ARBA00023004"/>
    </source>
</evidence>
<evidence type="ECO:0000313" key="6">
    <source>
        <dbReference type="EMBL" id="OJJ05208.1"/>
    </source>
</evidence>
<protein>
    <recommendedName>
        <fullName evidence="8">Cytochrome P450</fullName>
    </recommendedName>
</protein>
<evidence type="ECO:0000256" key="1">
    <source>
        <dbReference type="ARBA" id="ARBA00001971"/>
    </source>
</evidence>
<dbReference type="GO" id="GO:0044550">
    <property type="term" value="P:secondary metabolite biosynthetic process"/>
    <property type="evidence" value="ECO:0007669"/>
    <property type="project" value="UniProtKB-ARBA"/>
</dbReference>
<dbReference type="SUPFAM" id="SSF48264">
    <property type="entry name" value="Cytochrome P450"/>
    <property type="match status" value="1"/>
</dbReference>
<evidence type="ECO:0000256" key="3">
    <source>
        <dbReference type="ARBA" id="ARBA00022723"/>
    </source>
</evidence>
<gene>
    <name evidence="6" type="ORF">ASPVEDRAFT_86571</name>
</gene>
<keyword evidence="4" id="KW-0560">Oxidoreductase</keyword>
<evidence type="ECO:0000313" key="7">
    <source>
        <dbReference type="Proteomes" id="UP000184073"/>
    </source>
</evidence>
<dbReference type="Gene3D" id="1.10.630.10">
    <property type="entry name" value="Cytochrome P450"/>
    <property type="match status" value="2"/>
</dbReference>
<dbReference type="InterPro" id="IPR001128">
    <property type="entry name" value="Cyt_P450"/>
</dbReference>
<dbReference type="AlphaFoldDB" id="A0A1L9PUK8"/>
<dbReference type="RefSeq" id="XP_040670970.1">
    <property type="nucleotide sequence ID" value="XM_040817870.1"/>
</dbReference>
<proteinExistence type="inferred from homology"/>
<dbReference type="GO" id="GO:0020037">
    <property type="term" value="F:heme binding"/>
    <property type="evidence" value="ECO:0007669"/>
    <property type="project" value="InterPro"/>
</dbReference>
<accession>A0A1L9PUK8</accession>
<sequence>MVACVIAAALALVVATLFHILYTYYPVRHVPGPIFAAFSDLWRVNAQQSSGYGRRLAQLHRKYGKAVRLGPRVISLSDARDIISLYCAKTLDELSRHSQGDRPNDQQELFRYEDAVAEAMRDTVRTIRRHRTIDLSMPLRLFTDELRAWFFSGAGLAEPNSRGQTQSSSSFFTTVEEMLLRGPVYILKRDRFSCYGLSGEVSAPAYGHYPVPPQGVYKDAGRPNESTVIAASVETIIATLVSVFTFLLDQPRVLRRLRNEIDNMPRFWDRTTIPHSRDFTGAFYLDAVLKETMRLVLLQTHPTGIRIKTGFRDIPLSSIRIPQGTTVIWHPRLILASESIYGNDPAVFRPERWIAVDRRQRACMEESLAPFTACAPHCLKLEAAWLQSKKAVVVLLREFDDIQLLLHTDRGVNSGTPNFLESPRMLVDCRPRVARGRGYFGQLA</sequence>
<name>A0A1L9PUK8_ASPVE</name>
<dbReference type="EMBL" id="KV878132">
    <property type="protein sequence ID" value="OJJ05208.1"/>
    <property type="molecule type" value="Genomic_DNA"/>
</dbReference>
<dbReference type="GO" id="GO:0016705">
    <property type="term" value="F:oxidoreductase activity, acting on paired donors, with incorporation or reduction of molecular oxygen"/>
    <property type="evidence" value="ECO:0007669"/>
    <property type="project" value="InterPro"/>
</dbReference>
<dbReference type="GeneID" id="63733381"/>
<dbReference type="Proteomes" id="UP000184073">
    <property type="component" value="Unassembled WGS sequence"/>
</dbReference>
<comment type="similarity">
    <text evidence="2">Belongs to the cytochrome P450 family.</text>
</comment>
<dbReference type="VEuPathDB" id="FungiDB:ASPVEDRAFT_86571"/>
<dbReference type="GO" id="GO:0004497">
    <property type="term" value="F:monooxygenase activity"/>
    <property type="evidence" value="ECO:0007669"/>
    <property type="project" value="InterPro"/>
</dbReference>
<keyword evidence="3" id="KW-0479">Metal-binding</keyword>
<keyword evidence="7" id="KW-1185">Reference proteome</keyword>
<keyword evidence="5" id="KW-0408">Iron</keyword>
<evidence type="ECO:0008006" key="8">
    <source>
        <dbReference type="Google" id="ProtNLM"/>
    </source>
</evidence>
<organism evidence="6 7">
    <name type="scientific">Aspergillus versicolor CBS 583.65</name>
    <dbReference type="NCBI Taxonomy" id="1036611"/>
    <lineage>
        <taxon>Eukaryota</taxon>
        <taxon>Fungi</taxon>
        <taxon>Dikarya</taxon>
        <taxon>Ascomycota</taxon>
        <taxon>Pezizomycotina</taxon>
        <taxon>Eurotiomycetes</taxon>
        <taxon>Eurotiomycetidae</taxon>
        <taxon>Eurotiales</taxon>
        <taxon>Aspergillaceae</taxon>
        <taxon>Aspergillus</taxon>
        <taxon>Aspergillus subgen. Nidulantes</taxon>
    </lineage>
</organism>
<dbReference type="PANTHER" id="PTHR24305:SF235">
    <property type="entry name" value="CYTOCHROME P450 MONOOXYGENASE APDB-RELATED"/>
    <property type="match status" value="1"/>
</dbReference>
<dbReference type="InterPro" id="IPR036396">
    <property type="entry name" value="Cyt_P450_sf"/>
</dbReference>
<reference evidence="7" key="1">
    <citation type="journal article" date="2017" name="Genome Biol.">
        <title>Comparative genomics reveals high biological diversity and specific adaptations in the industrially and medically important fungal genus Aspergillus.</title>
        <authorList>
            <person name="de Vries R.P."/>
            <person name="Riley R."/>
            <person name="Wiebenga A."/>
            <person name="Aguilar-Osorio G."/>
            <person name="Amillis S."/>
            <person name="Uchima C.A."/>
            <person name="Anderluh G."/>
            <person name="Asadollahi M."/>
            <person name="Askin M."/>
            <person name="Barry K."/>
            <person name="Battaglia E."/>
            <person name="Bayram O."/>
            <person name="Benocci T."/>
            <person name="Braus-Stromeyer S.A."/>
            <person name="Caldana C."/>
            <person name="Canovas D."/>
            <person name="Cerqueira G.C."/>
            <person name="Chen F."/>
            <person name="Chen W."/>
            <person name="Choi C."/>
            <person name="Clum A."/>
            <person name="Dos Santos R.A."/>
            <person name="Damasio A.R."/>
            <person name="Diallinas G."/>
            <person name="Emri T."/>
            <person name="Fekete E."/>
            <person name="Flipphi M."/>
            <person name="Freyberg S."/>
            <person name="Gallo A."/>
            <person name="Gournas C."/>
            <person name="Habgood R."/>
            <person name="Hainaut M."/>
            <person name="Harispe M.L."/>
            <person name="Henrissat B."/>
            <person name="Hilden K.S."/>
            <person name="Hope R."/>
            <person name="Hossain A."/>
            <person name="Karabika E."/>
            <person name="Karaffa L."/>
            <person name="Karanyi Z."/>
            <person name="Krasevec N."/>
            <person name="Kuo A."/>
            <person name="Kusch H."/>
            <person name="LaButti K."/>
            <person name="Lagendijk E.L."/>
            <person name="Lapidus A."/>
            <person name="Levasseur A."/>
            <person name="Lindquist E."/>
            <person name="Lipzen A."/>
            <person name="Logrieco A.F."/>
            <person name="MacCabe A."/>
            <person name="Maekelae M.R."/>
            <person name="Malavazi I."/>
            <person name="Melin P."/>
            <person name="Meyer V."/>
            <person name="Mielnichuk N."/>
            <person name="Miskei M."/>
            <person name="Molnar A.P."/>
            <person name="Mule G."/>
            <person name="Ngan C.Y."/>
            <person name="Orejas M."/>
            <person name="Orosz E."/>
            <person name="Ouedraogo J.P."/>
            <person name="Overkamp K.M."/>
            <person name="Park H.-S."/>
            <person name="Perrone G."/>
            <person name="Piumi F."/>
            <person name="Punt P.J."/>
            <person name="Ram A.F."/>
            <person name="Ramon A."/>
            <person name="Rauscher S."/>
            <person name="Record E."/>
            <person name="Riano-Pachon D.M."/>
            <person name="Robert V."/>
            <person name="Roehrig J."/>
            <person name="Ruller R."/>
            <person name="Salamov A."/>
            <person name="Salih N.S."/>
            <person name="Samson R.A."/>
            <person name="Sandor E."/>
            <person name="Sanguinetti M."/>
            <person name="Schuetze T."/>
            <person name="Sepcic K."/>
            <person name="Shelest E."/>
            <person name="Sherlock G."/>
            <person name="Sophianopoulou V."/>
            <person name="Squina F.M."/>
            <person name="Sun H."/>
            <person name="Susca A."/>
            <person name="Todd R.B."/>
            <person name="Tsang A."/>
            <person name="Unkles S.E."/>
            <person name="van de Wiele N."/>
            <person name="van Rossen-Uffink D."/>
            <person name="Oliveira J.V."/>
            <person name="Vesth T.C."/>
            <person name="Visser J."/>
            <person name="Yu J.-H."/>
            <person name="Zhou M."/>
            <person name="Andersen M.R."/>
            <person name="Archer D.B."/>
            <person name="Baker S.E."/>
            <person name="Benoit I."/>
            <person name="Brakhage A.A."/>
            <person name="Braus G.H."/>
            <person name="Fischer R."/>
            <person name="Frisvad J.C."/>
            <person name="Goldman G.H."/>
            <person name="Houbraken J."/>
            <person name="Oakley B."/>
            <person name="Pocsi I."/>
            <person name="Scazzocchio C."/>
            <person name="Seiboth B."/>
            <person name="vanKuyk P.A."/>
            <person name="Wortman J."/>
            <person name="Dyer P.S."/>
            <person name="Grigoriev I.V."/>
        </authorList>
    </citation>
    <scope>NUCLEOTIDE SEQUENCE [LARGE SCALE GENOMIC DNA]</scope>
    <source>
        <strain evidence="7">CBS 583.65</strain>
    </source>
</reference>
<dbReference type="GO" id="GO:0005506">
    <property type="term" value="F:iron ion binding"/>
    <property type="evidence" value="ECO:0007669"/>
    <property type="project" value="InterPro"/>
</dbReference>
<dbReference type="InterPro" id="IPR050121">
    <property type="entry name" value="Cytochrome_P450_monoxygenase"/>
</dbReference>
<comment type="cofactor">
    <cofactor evidence="1">
        <name>heme</name>
        <dbReference type="ChEBI" id="CHEBI:30413"/>
    </cofactor>
</comment>
<dbReference type="OrthoDB" id="3934656at2759"/>
<evidence type="ECO:0000256" key="4">
    <source>
        <dbReference type="ARBA" id="ARBA00023002"/>
    </source>
</evidence>